<dbReference type="EMBL" id="VDUZ01000007">
    <property type="protein sequence ID" value="TXL78258.1"/>
    <property type="molecule type" value="Genomic_DNA"/>
</dbReference>
<dbReference type="Gene3D" id="1.10.10.1400">
    <property type="entry name" value="Terminase, small subunit, N-terminal DNA-binding domain, HTH motif"/>
    <property type="match status" value="1"/>
</dbReference>
<keyword evidence="3" id="KW-1185">Reference proteome</keyword>
<feature type="compositionally biased region" description="Basic and acidic residues" evidence="1">
    <location>
        <begin position="68"/>
        <end position="80"/>
    </location>
</feature>
<dbReference type="InterPro" id="IPR005335">
    <property type="entry name" value="Terminase_ssu"/>
</dbReference>
<feature type="compositionally biased region" description="Basic residues" evidence="1">
    <location>
        <begin position="35"/>
        <end position="56"/>
    </location>
</feature>
<dbReference type="Pfam" id="PF03592">
    <property type="entry name" value="Terminase_2"/>
    <property type="match status" value="1"/>
</dbReference>
<dbReference type="AlphaFoldDB" id="A0A5C8PSB6"/>
<name>A0A5C8PSB6_9HYPH</name>
<evidence type="ECO:0000313" key="2">
    <source>
        <dbReference type="EMBL" id="TXL78258.1"/>
    </source>
</evidence>
<protein>
    <submittedName>
        <fullName evidence="2">Terminase small subunit</fullName>
    </submittedName>
</protein>
<feature type="region of interest" description="Disordered" evidence="1">
    <location>
        <begin position="107"/>
        <end position="147"/>
    </location>
</feature>
<evidence type="ECO:0000256" key="1">
    <source>
        <dbReference type="SAM" id="MobiDB-lite"/>
    </source>
</evidence>
<sequence>MRQFPQLSQSPQRPFRSRSLRFPQFSQSPEGPFRGCRHPAGRIRGTRRYHGVRRRTQSQGCRGGGMADRLRRPLSDEHRNSPSTSCGNLCRCMEASMPKRIERPELSADMPADSPEPVALLTGPRKNGSHYVKDPKTGRWAPGPSHRTGQQEIFAVEYARNGGRGTEAARRAGYSERMAGRYAYQLLEKPNVQVLIRKEQRRLLTGLASLALAQAKLMLEDPETPAGARASLITAVLDRAGLAPVKEQKDEEIDGRDLREMSLQELEALWRDRCKVIEGGQAESLLTTIGEEHPEESSGSDSHAP</sequence>
<feature type="compositionally biased region" description="Low complexity" evidence="1">
    <location>
        <begin position="1"/>
        <end position="14"/>
    </location>
</feature>
<accession>A0A5C8PSB6</accession>
<evidence type="ECO:0000313" key="3">
    <source>
        <dbReference type="Proteomes" id="UP000321638"/>
    </source>
</evidence>
<organism evidence="2 3">
    <name type="scientific">Vineibacter terrae</name>
    <dbReference type="NCBI Taxonomy" id="2586908"/>
    <lineage>
        <taxon>Bacteria</taxon>
        <taxon>Pseudomonadati</taxon>
        <taxon>Pseudomonadota</taxon>
        <taxon>Alphaproteobacteria</taxon>
        <taxon>Hyphomicrobiales</taxon>
        <taxon>Vineibacter</taxon>
    </lineage>
</organism>
<dbReference type="GO" id="GO:0051276">
    <property type="term" value="P:chromosome organization"/>
    <property type="evidence" value="ECO:0007669"/>
    <property type="project" value="InterPro"/>
</dbReference>
<gene>
    <name evidence="2" type="ORF">FHP25_08705</name>
</gene>
<reference evidence="2 3" key="1">
    <citation type="submission" date="2019-06" db="EMBL/GenBank/DDBJ databases">
        <title>New taxonomy in bacterial strain CC-CFT640, isolated from vineyard.</title>
        <authorList>
            <person name="Lin S.-Y."/>
            <person name="Tsai C.-F."/>
            <person name="Young C.-C."/>
        </authorList>
    </citation>
    <scope>NUCLEOTIDE SEQUENCE [LARGE SCALE GENOMIC DNA]</scope>
    <source>
        <strain evidence="2 3">CC-CFT640</strain>
    </source>
</reference>
<feature type="region of interest" description="Disordered" evidence="1">
    <location>
        <begin position="285"/>
        <end position="305"/>
    </location>
</feature>
<proteinExistence type="predicted"/>
<dbReference type="Proteomes" id="UP000321638">
    <property type="component" value="Unassembled WGS sequence"/>
</dbReference>
<dbReference type="InterPro" id="IPR038713">
    <property type="entry name" value="Terminase_Gp1_N_sf"/>
</dbReference>
<feature type="region of interest" description="Disordered" evidence="1">
    <location>
        <begin position="1"/>
        <end position="85"/>
    </location>
</feature>
<comment type="caution">
    <text evidence="2">The sequence shown here is derived from an EMBL/GenBank/DDBJ whole genome shotgun (WGS) entry which is preliminary data.</text>
</comment>